<feature type="compositionally biased region" description="Polar residues" evidence="1">
    <location>
        <begin position="620"/>
        <end position="642"/>
    </location>
</feature>
<gene>
    <name evidence="2" type="ORF">GZH46_00011</name>
</gene>
<comment type="caution">
    <text evidence="2">The sequence shown here is derived from an EMBL/GenBank/DDBJ whole genome shotgun (WGS) entry which is preliminary data.</text>
</comment>
<accession>A0ABQ7SDD0</accession>
<feature type="compositionally biased region" description="Low complexity" evidence="1">
    <location>
        <begin position="392"/>
        <end position="414"/>
    </location>
</feature>
<feature type="region of interest" description="Disordered" evidence="1">
    <location>
        <begin position="817"/>
        <end position="845"/>
    </location>
</feature>
<evidence type="ECO:0000313" key="2">
    <source>
        <dbReference type="EMBL" id="KAG9511417.1"/>
    </source>
</evidence>
<name>A0ABQ7SDD0_9ACAR</name>
<feature type="compositionally biased region" description="Low complexity" evidence="1">
    <location>
        <begin position="334"/>
        <end position="364"/>
    </location>
</feature>
<evidence type="ECO:0000256" key="1">
    <source>
        <dbReference type="SAM" id="MobiDB-lite"/>
    </source>
</evidence>
<feature type="compositionally biased region" description="Polar residues" evidence="1">
    <location>
        <begin position="218"/>
        <end position="244"/>
    </location>
</feature>
<sequence length="887" mass="95638">MYGQPMMSPVMAFSAVHPDDALAQFSGVLDVARSPFEPVTLSPHFGMPVTGRPSILSEQVVPSTAETPQSFSINTADDSQPDKSSSTVQTEEPLSGIESQDSKSSTEASSVTYDDNANTTNSGVKTVTPSTRTTTLTTTTTEPSTTETTTEPQSSEATAGEKLTPSNSTESPKSADDADLDAETSKVSTDANPDTTETSTTTDMPTTEVTTEPSTESNGASTSELQTSTVSKETIATEAITQSPTSNEDWTTTSMTTTPESTTTQTDTEATTEEESSTSTPESAVKSIETEPTSSPAFESTTAKSVAVSAETSTTEAPQSSRPSNDTPDEPIMTSTTTEEPSTTTTITTTTNSPETTTTAMAEPEITEKEIETTSESPSTFTIAAIDDSIDTTTTTKTTPRPEITTTPMPTTHTPEGKSNDCNYLPTYDHDEVQKVFREETTFSNGTIKGKFTYISYDQRYRLVHYTRLPYGPVKVDRVEELGKPANRSRTSNIGGHTTLESRNEASVPPNNAVPPFGSPSLSSLWPKLPADPLLPSDRLPSVPLNGPSFIALNFSPDSFTTFNQVASSQTPAASPSFYAAPPVYIFDRELNPLNRNQTGQALEKPLFVQKSIEHPNREQVASPQVSARPNILPQSSGNPAIQETKDLDSSRAEPKSVVNKFEFARDDSPTLLRLSPPPSQPFQVDKFEQGSWPGYLYTSRVAPEAIPELPNLRFANHPSPFLNPTNLQHLYSFHHSAFRASAFPMGGLPISYGHQPQRSIQPPSHSIQPHEFIAQPSVPFVVIEPPNEGARPRARLIRMKTSKSLLKSFHAPATSISNSVSSTKTPAQHRHQKAKQSVDNASPGHISSVVHHASLKMAQRSPIIIRPAKKRLSVKTSLGHALAVDQ</sequence>
<dbReference type="EMBL" id="JAIFTH010000003">
    <property type="protein sequence ID" value="KAG9511417.1"/>
    <property type="molecule type" value="Genomic_DNA"/>
</dbReference>
<feature type="compositionally biased region" description="Basic and acidic residues" evidence="1">
    <location>
        <begin position="644"/>
        <end position="654"/>
    </location>
</feature>
<evidence type="ECO:0000313" key="3">
    <source>
        <dbReference type="Proteomes" id="UP000825002"/>
    </source>
</evidence>
<keyword evidence="3" id="KW-1185">Reference proteome</keyword>
<feature type="compositionally biased region" description="Polar residues" evidence="1">
    <location>
        <begin position="817"/>
        <end position="827"/>
    </location>
</feature>
<organism evidence="2 3">
    <name type="scientific">Fragariocoptes setiger</name>
    <dbReference type="NCBI Taxonomy" id="1670756"/>
    <lineage>
        <taxon>Eukaryota</taxon>
        <taxon>Metazoa</taxon>
        <taxon>Ecdysozoa</taxon>
        <taxon>Arthropoda</taxon>
        <taxon>Chelicerata</taxon>
        <taxon>Arachnida</taxon>
        <taxon>Acari</taxon>
        <taxon>Acariformes</taxon>
        <taxon>Trombidiformes</taxon>
        <taxon>Prostigmata</taxon>
        <taxon>Eupodina</taxon>
        <taxon>Eriophyoidea</taxon>
        <taxon>Phytoptidae</taxon>
        <taxon>Fragariocoptes</taxon>
    </lineage>
</organism>
<feature type="region of interest" description="Disordered" evidence="1">
    <location>
        <begin position="615"/>
        <end position="654"/>
    </location>
</feature>
<feature type="non-terminal residue" evidence="2">
    <location>
        <position position="887"/>
    </location>
</feature>
<feature type="compositionally biased region" description="Low complexity" evidence="1">
    <location>
        <begin position="245"/>
        <end position="269"/>
    </location>
</feature>
<protein>
    <submittedName>
        <fullName evidence="2">Uncharacterized protein</fullName>
    </submittedName>
</protein>
<feature type="compositionally biased region" description="Polar residues" evidence="1">
    <location>
        <begin position="59"/>
        <end position="125"/>
    </location>
</feature>
<reference evidence="2 3" key="1">
    <citation type="submission" date="2020-10" db="EMBL/GenBank/DDBJ databases">
        <authorList>
            <person name="Klimov P.B."/>
            <person name="Dyachkov S.M."/>
            <person name="Chetverikov P.E."/>
        </authorList>
    </citation>
    <scope>NUCLEOTIDE SEQUENCE [LARGE SCALE GENOMIC DNA]</scope>
    <source>
        <strain evidence="2">BMOC 18-1129-001#AD2665</strain>
        <tissue evidence="2">Entire mites</tissue>
    </source>
</reference>
<feature type="compositionally biased region" description="Low complexity" evidence="1">
    <location>
        <begin position="126"/>
        <end position="158"/>
    </location>
</feature>
<feature type="region of interest" description="Disordered" evidence="1">
    <location>
        <begin position="59"/>
        <end position="419"/>
    </location>
</feature>
<feature type="compositionally biased region" description="Polar residues" evidence="1">
    <location>
        <begin position="290"/>
        <end position="326"/>
    </location>
</feature>
<feature type="compositionally biased region" description="Polar residues" evidence="1">
    <location>
        <begin position="488"/>
        <end position="501"/>
    </location>
</feature>
<feature type="compositionally biased region" description="Low complexity" evidence="1">
    <location>
        <begin position="374"/>
        <end position="383"/>
    </location>
</feature>
<feature type="region of interest" description="Disordered" evidence="1">
    <location>
        <begin position="486"/>
        <end position="510"/>
    </location>
</feature>
<dbReference type="Proteomes" id="UP000825002">
    <property type="component" value="Unassembled WGS sequence"/>
</dbReference>
<proteinExistence type="predicted"/>
<feature type="compositionally biased region" description="Low complexity" evidence="1">
    <location>
        <begin position="189"/>
        <end position="217"/>
    </location>
</feature>